<evidence type="ECO:0000256" key="1">
    <source>
        <dbReference type="ARBA" id="ARBA00004924"/>
    </source>
</evidence>
<dbReference type="PANTHER" id="PTHR34384:SF6">
    <property type="entry name" value="STAPHYLOFERRIN B SYNTHASE"/>
    <property type="match status" value="1"/>
</dbReference>
<evidence type="ECO:0000259" key="3">
    <source>
        <dbReference type="Pfam" id="PF04183"/>
    </source>
</evidence>
<dbReference type="Pfam" id="PF04183">
    <property type="entry name" value="IucA_IucC"/>
    <property type="match status" value="1"/>
</dbReference>
<dbReference type="PANTHER" id="PTHR34384">
    <property type="entry name" value="L-2,3-DIAMINOPROPANOATE--CITRATE LIGASE"/>
    <property type="match status" value="1"/>
</dbReference>
<dbReference type="Gene3D" id="1.10.510.40">
    <property type="match status" value="1"/>
</dbReference>
<accession>A0ABS2SYV8</accession>
<evidence type="ECO:0000313" key="6">
    <source>
        <dbReference type="Proteomes" id="UP001179280"/>
    </source>
</evidence>
<dbReference type="Pfam" id="PF06276">
    <property type="entry name" value="FhuF"/>
    <property type="match status" value="1"/>
</dbReference>
<comment type="similarity">
    <text evidence="2">Belongs to the IucA/IucC family.</text>
</comment>
<dbReference type="Gene3D" id="6.10.250.3370">
    <property type="match status" value="1"/>
</dbReference>
<dbReference type="RefSeq" id="WP_204468482.1">
    <property type="nucleotide sequence ID" value="NZ_JAFBCV010000016.1"/>
</dbReference>
<protein>
    <submittedName>
        <fullName evidence="5">Siderophore synthetase component</fullName>
    </submittedName>
</protein>
<dbReference type="InterPro" id="IPR022770">
    <property type="entry name" value="IucA/IucC-like_C"/>
</dbReference>
<evidence type="ECO:0000313" key="5">
    <source>
        <dbReference type="EMBL" id="MBM7840715.1"/>
    </source>
</evidence>
<name>A0ABS2SYV8_9BACI</name>
<evidence type="ECO:0000259" key="4">
    <source>
        <dbReference type="Pfam" id="PF06276"/>
    </source>
</evidence>
<dbReference type="EMBL" id="JAFBCV010000016">
    <property type="protein sequence ID" value="MBM7840715.1"/>
    <property type="molecule type" value="Genomic_DNA"/>
</dbReference>
<comment type="caution">
    <text evidence="5">The sequence shown here is derived from an EMBL/GenBank/DDBJ whole genome shotgun (WGS) entry which is preliminary data.</text>
</comment>
<dbReference type="InterPro" id="IPR007310">
    <property type="entry name" value="Aerobactin_biosyn_IucA/IucC_N"/>
</dbReference>
<dbReference type="Proteomes" id="UP001179280">
    <property type="component" value="Unassembled WGS sequence"/>
</dbReference>
<feature type="domain" description="Aerobactin siderophore biosynthesis IucA/IucC N-terminal" evidence="3">
    <location>
        <begin position="130"/>
        <end position="370"/>
    </location>
</feature>
<feature type="domain" description="Aerobactin siderophore biosynthesis IucA/IucC-like C-terminal" evidence="4">
    <location>
        <begin position="390"/>
        <end position="552"/>
    </location>
</feature>
<sequence length="580" mass="66614">MAIPSQLPSKNEQRIIRQLVESILFERLLPYQESDLQEDWKLFSITGAKRTYQCLGKRAAFDRVRLQGMPLISRSDGFQAIPTLAEIVEDAPLSKENQLALLHELEQTAQLSDWNDAHICKLPSRRDLSYEQLESALSEGHPYHPCFKARTGFTTADHRAYGNEADEGFMLTWIGIKKEAVAIYFPEEEHSFWQRELGYGQWSTIVKALCQAGGQLTEYRLFPVHPWQWNWVQKKELKKALAKKDILFIGQFGSSYRATHSLRTLFNRDAPEKAHLKLPLHVMNTSSIRTIEPESVAAAPKLSAWLRGIVAQDGTLTTKYDVRVLSEYAGAAYEPAEPSSLSKELNFLFRESVASHLHLSETAIPFNALALQEKDGELFIARSIETYGIEAWLEQLIEVSVIPIIHLCAVHGIALEAHGQNMILIEERGWPKGIMLRDFHESVEYYEPWIEDKVAIPPFAQLHSAFKKGKDDQYYWMSSPEALRELVMDTLFVYHLADLSWQLEQSQQLAEHRFWEVVNRCLTRYFDSGIVSEKRLKALDFDASVIATESLFKKKWTGVRESSHLIKNSLHKEVNQHVYR</sequence>
<gene>
    <name evidence="5" type="ORF">JOC54_004008</name>
</gene>
<evidence type="ECO:0000256" key="2">
    <source>
        <dbReference type="ARBA" id="ARBA00007832"/>
    </source>
</evidence>
<keyword evidence="6" id="KW-1185">Reference proteome</keyword>
<reference evidence="5" key="1">
    <citation type="submission" date="2021-01" db="EMBL/GenBank/DDBJ databases">
        <title>Genomic Encyclopedia of Type Strains, Phase IV (KMG-IV): sequencing the most valuable type-strain genomes for metagenomic binning, comparative biology and taxonomic classification.</title>
        <authorList>
            <person name="Goeker M."/>
        </authorList>
    </citation>
    <scope>NUCLEOTIDE SEQUENCE</scope>
    <source>
        <strain evidence="5">DSM 21943</strain>
    </source>
</reference>
<comment type="pathway">
    <text evidence="1">Siderophore biosynthesis.</text>
</comment>
<dbReference type="InterPro" id="IPR037455">
    <property type="entry name" value="LucA/IucC-like"/>
</dbReference>
<proteinExistence type="inferred from homology"/>
<organism evidence="5 6">
    <name type="scientific">Shouchella xiaoxiensis</name>
    <dbReference type="NCBI Taxonomy" id="766895"/>
    <lineage>
        <taxon>Bacteria</taxon>
        <taxon>Bacillati</taxon>
        <taxon>Bacillota</taxon>
        <taxon>Bacilli</taxon>
        <taxon>Bacillales</taxon>
        <taxon>Bacillaceae</taxon>
        <taxon>Shouchella</taxon>
    </lineage>
</organism>